<keyword evidence="4" id="KW-1185">Reference proteome</keyword>
<dbReference type="SUPFAM" id="SSF69349">
    <property type="entry name" value="Phage fibre proteins"/>
    <property type="match status" value="1"/>
</dbReference>
<dbReference type="EMBL" id="CP059733">
    <property type="protein sequence ID" value="WDE03641.1"/>
    <property type="molecule type" value="Genomic_DNA"/>
</dbReference>
<evidence type="ECO:0000313" key="3">
    <source>
        <dbReference type="EMBL" id="WDE03641.1"/>
    </source>
</evidence>
<evidence type="ECO:0000256" key="1">
    <source>
        <dbReference type="SAM" id="MobiDB-lite"/>
    </source>
</evidence>
<sequence length="270" mass="29003">MEEIVRQLAQQSAKQYYGKHRAFVEDNADPEKLGRLKLRIPSLLGEQVTAWALPCLPFGGLADQGFFAVPDVGAQVWAEFEAGDLSRPLWVGVFWQASGDAPADYPNDEPSTRIWKTTKGHFLEFEDADDEEQIKLEHASGSNVVLDPEGSIALTDSGGATVTLDAENNQLVIEDANGNNLTMTSSGTTLEDANGNKIEMAASGITVKGQQVVVEGQQVMLGGQGGEPIIKGQSFLTLFMTHMHTTPVGPTSPPVPQGEMSTLSMKVMTS</sequence>
<gene>
    <name evidence="3" type="ORF">SG34_019955</name>
</gene>
<organism evidence="3 4">
    <name type="scientific">Thalassomonas viridans</name>
    <dbReference type="NCBI Taxonomy" id="137584"/>
    <lineage>
        <taxon>Bacteria</taxon>
        <taxon>Pseudomonadati</taxon>
        <taxon>Pseudomonadota</taxon>
        <taxon>Gammaproteobacteria</taxon>
        <taxon>Alteromonadales</taxon>
        <taxon>Colwelliaceae</taxon>
        <taxon>Thalassomonas</taxon>
    </lineage>
</organism>
<name>A0AAE9YYP2_9GAMM</name>
<feature type="compositionally biased region" description="Polar residues" evidence="1">
    <location>
        <begin position="259"/>
        <end position="270"/>
    </location>
</feature>
<proteinExistence type="predicted"/>
<evidence type="ECO:0000259" key="2">
    <source>
        <dbReference type="Pfam" id="PF04717"/>
    </source>
</evidence>
<dbReference type="KEGG" id="tvd:SG34_019955"/>
<dbReference type="AlphaFoldDB" id="A0AAE9YYP2"/>
<accession>A0AAE9YYP2</accession>
<dbReference type="Proteomes" id="UP000032352">
    <property type="component" value="Chromosome"/>
</dbReference>
<dbReference type="SUPFAM" id="SSF69255">
    <property type="entry name" value="gp5 N-terminal domain-like"/>
    <property type="match status" value="1"/>
</dbReference>
<dbReference type="Gene3D" id="2.40.50.230">
    <property type="entry name" value="Gp5 N-terminal domain"/>
    <property type="match status" value="1"/>
</dbReference>
<dbReference type="RefSeq" id="WP_044836623.1">
    <property type="nucleotide sequence ID" value="NZ_CP059733.1"/>
</dbReference>
<feature type="domain" description="Gp5/Type VI secretion system Vgr protein OB-fold" evidence="2">
    <location>
        <begin position="21"/>
        <end position="95"/>
    </location>
</feature>
<reference evidence="3 4" key="2">
    <citation type="journal article" date="2022" name="Mar. Drugs">
        <title>Bioassay-Guided Fractionation Leads to the Detection of Cholic Acid Generated by the Rare Thalassomonas sp.</title>
        <authorList>
            <person name="Pheiffer F."/>
            <person name="Schneider Y.K."/>
            <person name="Hansen E.H."/>
            <person name="Andersen J.H."/>
            <person name="Isaksson J."/>
            <person name="Busche T."/>
            <person name="R C."/>
            <person name="Kalinowski J."/>
            <person name="Zyl L.V."/>
            <person name="Trindade M."/>
        </authorList>
    </citation>
    <scope>NUCLEOTIDE SEQUENCE [LARGE SCALE GENOMIC DNA]</scope>
    <source>
        <strain evidence="3 4">XOM25</strain>
    </source>
</reference>
<dbReference type="Pfam" id="PF04717">
    <property type="entry name" value="Phage_base_V"/>
    <property type="match status" value="1"/>
</dbReference>
<dbReference type="InterPro" id="IPR037026">
    <property type="entry name" value="Vgr_OB-fold_dom_sf"/>
</dbReference>
<reference evidence="3 4" key="1">
    <citation type="journal article" date="2015" name="Genome Announc.">
        <title>Draft Genome Sequences of Marine Isolates of Thalassomonas viridans and Thalassomonas actiniarum.</title>
        <authorList>
            <person name="Olonade I."/>
            <person name="van Zyl L.J."/>
            <person name="Trindade M."/>
        </authorList>
    </citation>
    <scope>NUCLEOTIDE SEQUENCE [LARGE SCALE GENOMIC DNA]</scope>
    <source>
        <strain evidence="3 4">XOM25</strain>
    </source>
</reference>
<dbReference type="InterPro" id="IPR006531">
    <property type="entry name" value="Gp5/Vgr_OB"/>
</dbReference>
<evidence type="ECO:0000313" key="4">
    <source>
        <dbReference type="Proteomes" id="UP000032352"/>
    </source>
</evidence>
<dbReference type="Gene3D" id="3.10.450.190">
    <property type="match status" value="1"/>
</dbReference>
<feature type="region of interest" description="Disordered" evidence="1">
    <location>
        <begin position="247"/>
        <end position="270"/>
    </location>
</feature>
<protein>
    <submittedName>
        <fullName evidence="3">Phage tail protein</fullName>
    </submittedName>
</protein>